<proteinExistence type="predicted"/>
<name>A0A6G0XZL3_APHCR</name>
<comment type="caution">
    <text evidence="1">The sequence shown here is derived from an EMBL/GenBank/DDBJ whole genome shotgun (WGS) entry which is preliminary data.</text>
</comment>
<evidence type="ECO:0000313" key="2">
    <source>
        <dbReference type="Proteomes" id="UP000478052"/>
    </source>
</evidence>
<sequence length="132" mass="15595">MLEIKLNKKTTSLWQNIWNIQTNKLNQIKKTVKRWKRNPNISIPNEKKLNRARIGHTRMTHGYLMAKEDPPICQTCVTTLTIKHIFDECSSFQTQRKELNISHDVRTNFGPYPENEINTIEFFKATKLLNLL</sequence>
<evidence type="ECO:0000313" key="1">
    <source>
        <dbReference type="EMBL" id="KAF0746226.1"/>
    </source>
</evidence>
<protein>
    <submittedName>
        <fullName evidence="1">RNase H domain-containing protein</fullName>
    </submittedName>
</protein>
<gene>
    <name evidence="1" type="ORF">FWK35_00021856</name>
</gene>
<dbReference type="OrthoDB" id="6621833at2759"/>
<accession>A0A6G0XZL3</accession>
<dbReference type="EMBL" id="VUJU01007288">
    <property type="protein sequence ID" value="KAF0746226.1"/>
    <property type="molecule type" value="Genomic_DNA"/>
</dbReference>
<keyword evidence="2" id="KW-1185">Reference proteome</keyword>
<organism evidence="1 2">
    <name type="scientific">Aphis craccivora</name>
    <name type="common">Cowpea aphid</name>
    <dbReference type="NCBI Taxonomy" id="307492"/>
    <lineage>
        <taxon>Eukaryota</taxon>
        <taxon>Metazoa</taxon>
        <taxon>Ecdysozoa</taxon>
        <taxon>Arthropoda</taxon>
        <taxon>Hexapoda</taxon>
        <taxon>Insecta</taxon>
        <taxon>Pterygota</taxon>
        <taxon>Neoptera</taxon>
        <taxon>Paraneoptera</taxon>
        <taxon>Hemiptera</taxon>
        <taxon>Sternorrhyncha</taxon>
        <taxon>Aphidomorpha</taxon>
        <taxon>Aphidoidea</taxon>
        <taxon>Aphididae</taxon>
        <taxon>Aphidini</taxon>
        <taxon>Aphis</taxon>
        <taxon>Aphis</taxon>
    </lineage>
</organism>
<dbReference type="Proteomes" id="UP000478052">
    <property type="component" value="Unassembled WGS sequence"/>
</dbReference>
<reference evidence="1 2" key="1">
    <citation type="submission" date="2019-08" db="EMBL/GenBank/DDBJ databases">
        <title>Whole genome of Aphis craccivora.</title>
        <authorList>
            <person name="Voronova N.V."/>
            <person name="Shulinski R.S."/>
            <person name="Bandarenka Y.V."/>
            <person name="Zhorov D.G."/>
            <person name="Warner D."/>
        </authorList>
    </citation>
    <scope>NUCLEOTIDE SEQUENCE [LARGE SCALE GENOMIC DNA]</scope>
    <source>
        <strain evidence="1">180601</strain>
        <tissue evidence="1">Whole Body</tissue>
    </source>
</reference>
<dbReference type="AlphaFoldDB" id="A0A6G0XZL3"/>